<dbReference type="Gene3D" id="1.20.1280.50">
    <property type="match status" value="1"/>
</dbReference>
<evidence type="ECO:0000313" key="2">
    <source>
        <dbReference type="EMBL" id="TKX20661.1"/>
    </source>
</evidence>
<dbReference type="EMBL" id="PTQR01000086">
    <property type="protein sequence ID" value="TKX20661.1"/>
    <property type="molecule type" value="Genomic_DNA"/>
</dbReference>
<sequence length="493" mass="56701">MARRRTSHASSERLLDFDSIPDEILVMILSHLDSQPRSETHTRTFPQGTMFETGYAHAPLKQLSFVCKRWRRIVSPALYRHLYIDLDNILVRSLSSKNGSLQHGRFFDTHHEQAVMDQLKVMTTELSSIKVTEYAKSLLVLFRADILYNTLKKVVDQAMPAIWRHLLEAFNLQRIVLLSPFYGLAALTSVVQSSFLTSVTSTVRNMNILELDVKSESLDITSNRDTSDYGMATKSPTDFRFKTTSMLHMRSWTHIGLNEGNVSDLDEQYEYDGPATVSLLPYLFPPCCVQRETDHSHRWAHLRDNMTFLDSFSYTGVMVPPYHIPSMRHDAGVHPFHYLRKLNLKILPDMRDVKAAVNDIEDDDEVQDYIVEHDNGFGEIYADLRSDVLDNCSLDGWRLNTVVSDDHEMLYRIPGFASDFQDEMHKHLFSYGMLRMEPRLIDTDWGRVWTIVEAEDNGRMVKVMRIEDKIPAWRILSGSIGSGEDEEVDGAVE</sequence>
<dbReference type="InterPro" id="IPR001810">
    <property type="entry name" value="F-box_dom"/>
</dbReference>
<protein>
    <submittedName>
        <fullName evidence="2">F-box-like domain-containing protein 3</fullName>
    </submittedName>
</protein>
<evidence type="ECO:0000259" key="1">
    <source>
        <dbReference type="Pfam" id="PF12937"/>
    </source>
</evidence>
<accession>A0A4U7AVD3</accession>
<organism evidence="2 3">
    <name type="scientific">Elsinoe australis</name>
    <dbReference type="NCBI Taxonomy" id="40998"/>
    <lineage>
        <taxon>Eukaryota</taxon>
        <taxon>Fungi</taxon>
        <taxon>Dikarya</taxon>
        <taxon>Ascomycota</taxon>
        <taxon>Pezizomycotina</taxon>
        <taxon>Dothideomycetes</taxon>
        <taxon>Dothideomycetidae</taxon>
        <taxon>Myriangiales</taxon>
        <taxon>Elsinoaceae</taxon>
        <taxon>Elsinoe</taxon>
    </lineage>
</organism>
<gene>
    <name evidence="2" type="ORF">C1H76_7047</name>
</gene>
<dbReference type="AlphaFoldDB" id="A0A4U7AVD3"/>
<evidence type="ECO:0000313" key="3">
    <source>
        <dbReference type="Proteomes" id="UP000308133"/>
    </source>
</evidence>
<proteinExistence type="predicted"/>
<reference evidence="2 3" key="1">
    <citation type="submission" date="2018-02" db="EMBL/GenBank/DDBJ databases">
        <title>Draft genome sequences of Elsinoe sp., causing black scab on jojoba.</title>
        <authorList>
            <person name="Stodart B."/>
            <person name="Jeffress S."/>
            <person name="Ash G."/>
            <person name="Arun Chinnappa K."/>
        </authorList>
    </citation>
    <scope>NUCLEOTIDE SEQUENCE [LARGE SCALE GENOMIC DNA]</scope>
    <source>
        <strain evidence="2 3">Hillstone_2</strain>
    </source>
</reference>
<dbReference type="Pfam" id="PF12937">
    <property type="entry name" value="F-box-like"/>
    <property type="match status" value="1"/>
</dbReference>
<feature type="domain" description="F-box" evidence="1">
    <location>
        <begin position="17"/>
        <end position="84"/>
    </location>
</feature>
<dbReference type="CDD" id="cd09917">
    <property type="entry name" value="F-box_SF"/>
    <property type="match status" value="1"/>
</dbReference>
<dbReference type="Proteomes" id="UP000308133">
    <property type="component" value="Unassembled WGS sequence"/>
</dbReference>
<name>A0A4U7AVD3_9PEZI</name>
<comment type="caution">
    <text evidence="2">The sequence shown here is derived from an EMBL/GenBank/DDBJ whole genome shotgun (WGS) entry which is preliminary data.</text>
</comment>